<feature type="region of interest" description="Disordered" evidence="6">
    <location>
        <begin position="231"/>
        <end position="252"/>
    </location>
</feature>
<dbReference type="PANTHER" id="PTHR13556">
    <property type="entry name" value="TRANSCRIPTIONAL ADAPTER 3-RELATED"/>
    <property type="match status" value="1"/>
</dbReference>
<dbReference type="GO" id="GO:0003713">
    <property type="term" value="F:transcription coactivator activity"/>
    <property type="evidence" value="ECO:0007669"/>
    <property type="project" value="TreeGrafter"/>
</dbReference>
<evidence type="ECO:0000256" key="4">
    <source>
        <dbReference type="ARBA" id="ARBA00023163"/>
    </source>
</evidence>
<keyword evidence="4" id="KW-0804">Transcription</keyword>
<evidence type="ECO:0008006" key="9">
    <source>
        <dbReference type="Google" id="ProtNLM"/>
    </source>
</evidence>
<evidence type="ECO:0000256" key="3">
    <source>
        <dbReference type="ARBA" id="ARBA00023015"/>
    </source>
</evidence>
<dbReference type="GO" id="GO:0000124">
    <property type="term" value="C:SAGA complex"/>
    <property type="evidence" value="ECO:0007669"/>
    <property type="project" value="TreeGrafter"/>
</dbReference>
<dbReference type="InterPro" id="IPR019340">
    <property type="entry name" value="Histone_AcTrfase_su3"/>
</dbReference>
<comment type="similarity">
    <text evidence="2">Belongs to the NGG1 family.</text>
</comment>
<feature type="region of interest" description="Disordered" evidence="6">
    <location>
        <begin position="142"/>
        <end position="162"/>
    </location>
</feature>
<organism evidence="7 8">
    <name type="scientific">Allacma fusca</name>
    <dbReference type="NCBI Taxonomy" id="39272"/>
    <lineage>
        <taxon>Eukaryota</taxon>
        <taxon>Metazoa</taxon>
        <taxon>Ecdysozoa</taxon>
        <taxon>Arthropoda</taxon>
        <taxon>Hexapoda</taxon>
        <taxon>Collembola</taxon>
        <taxon>Symphypleona</taxon>
        <taxon>Sminthuridae</taxon>
        <taxon>Allacma</taxon>
    </lineage>
</organism>
<keyword evidence="3" id="KW-0805">Transcription regulation</keyword>
<reference evidence="7" key="1">
    <citation type="submission" date="2021-06" db="EMBL/GenBank/DDBJ databases">
        <authorList>
            <person name="Hodson N. C."/>
            <person name="Mongue J. A."/>
            <person name="Jaron S. K."/>
        </authorList>
    </citation>
    <scope>NUCLEOTIDE SEQUENCE</scope>
</reference>
<dbReference type="OrthoDB" id="1232at2759"/>
<comment type="caution">
    <text evidence="7">The sequence shown here is derived from an EMBL/GenBank/DDBJ whole genome shotgun (WGS) entry which is preliminary data.</text>
</comment>
<dbReference type="GO" id="GO:0005634">
    <property type="term" value="C:nucleus"/>
    <property type="evidence" value="ECO:0007669"/>
    <property type="project" value="UniProtKB-SubCell"/>
</dbReference>
<comment type="subcellular location">
    <subcellularLocation>
        <location evidence="1">Nucleus</location>
    </subcellularLocation>
</comment>
<proteinExistence type="inferred from homology"/>
<dbReference type="Pfam" id="PF10198">
    <property type="entry name" value="Ada3"/>
    <property type="match status" value="1"/>
</dbReference>
<feature type="compositionally biased region" description="Polar residues" evidence="6">
    <location>
        <begin position="142"/>
        <end position="161"/>
    </location>
</feature>
<dbReference type="GO" id="GO:0006357">
    <property type="term" value="P:regulation of transcription by RNA polymerase II"/>
    <property type="evidence" value="ECO:0007669"/>
    <property type="project" value="TreeGrafter"/>
</dbReference>
<dbReference type="AlphaFoldDB" id="A0A8J2KLS6"/>
<feature type="compositionally biased region" description="Polar residues" evidence="6">
    <location>
        <begin position="13"/>
        <end position="22"/>
    </location>
</feature>
<protein>
    <recommendedName>
        <fullName evidence="9">Transcriptional adapter 3</fullName>
    </recommendedName>
</protein>
<dbReference type="Proteomes" id="UP000708208">
    <property type="component" value="Unassembled WGS sequence"/>
</dbReference>
<keyword evidence="5" id="KW-0539">Nucleus</keyword>
<dbReference type="EMBL" id="CAJVCH010343535">
    <property type="protein sequence ID" value="CAG7815409.1"/>
    <property type="molecule type" value="Genomic_DNA"/>
</dbReference>
<evidence type="ECO:0000256" key="6">
    <source>
        <dbReference type="SAM" id="MobiDB-lite"/>
    </source>
</evidence>
<dbReference type="PANTHER" id="PTHR13556:SF2">
    <property type="entry name" value="TRANSCRIPTIONAL ADAPTER 3"/>
    <property type="match status" value="1"/>
</dbReference>
<name>A0A8J2KLS6_9HEXA</name>
<accession>A0A8J2KLS6</accession>
<evidence type="ECO:0000256" key="2">
    <source>
        <dbReference type="ARBA" id="ARBA00005330"/>
    </source>
</evidence>
<evidence type="ECO:0000256" key="5">
    <source>
        <dbReference type="ARBA" id="ARBA00023242"/>
    </source>
</evidence>
<gene>
    <name evidence="7" type="ORF">AFUS01_LOCUS26092</name>
</gene>
<sequence>MKSKPPVKKSRIEGTTNSDGANSSSRRSSPLIVNKPTVVPRTPEVLTDASCKSALSLSLMEKEHTNFQKFSVPDLTSSREFPRLSNFVANVAASCRFVHVINLEDIDGLQTDLENLWVNLSTRIRSLQNAQTAQVLLSSDRSGTELSPFSSNDTSSVNETPSPVALPQSFQLTSGSGCVTAIPPKEVCPSTSGKASTSALTVVLSAAALKLEKLPKKKLKRETETKLKRFNEKPARSGQNRSHWLHQDGGSSVSYRQAPNQFWDFAENYCRQMTYQDLDGLEKIIEDHSSLKESVFEIPPLGPHFRDYCSTSIIRTRDRIETRSQDVCGPLTQRLVSALVENRISSYNQSINGSRTEIPDGTFVNRPGLMSALGLDGSRVCAQPLEYRLRQVLLEQGLLMCNEIDEIDTEDKRDEILSDVKRTQKQLRLLHQHNEDKLKQLYIFAKRELDRVEAKRSLEKADKELLEAYRIVCVSRSKKKPLSKREREVASRALQNRRTALEKLQHTRYACLL</sequence>
<evidence type="ECO:0000313" key="8">
    <source>
        <dbReference type="Proteomes" id="UP000708208"/>
    </source>
</evidence>
<feature type="region of interest" description="Disordered" evidence="6">
    <location>
        <begin position="1"/>
        <end position="34"/>
    </location>
</feature>
<evidence type="ECO:0000313" key="7">
    <source>
        <dbReference type="EMBL" id="CAG7815409.1"/>
    </source>
</evidence>
<keyword evidence="8" id="KW-1185">Reference proteome</keyword>
<evidence type="ECO:0000256" key="1">
    <source>
        <dbReference type="ARBA" id="ARBA00004123"/>
    </source>
</evidence>